<dbReference type="InterPro" id="IPR000182">
    <property type="entry name" value="GNAT_dom"/>
</dbReference>
<gene>
    <name evidence="4" type="ORF">Dac01nite_20750</name>
</gene>
<dbReference type="GO" id="GO:0031415">
    <property type="term" value="C:NatA complex"/>
    <property type="evidence" value="ECO:0007669"/>
    <property type="project" value="TreeGrafter"/>
</dbReference>
<accession>A0A919Q6Y2</accession>
<evidence type="ECO:0000256" key="1">
    <source>
        <dbReference type="ARBA" id="ARBA00022679"/>
    </source>
</evidence>
<name>A0A919Q6Y2_9MICO</name>
<keyword evidence="5" id="KW-1185">Reference proteome</keyword>
<dbReference type="EMBL" id="BONR01000005">
    <property type="protein sequence ID" value="GIG55323.1"/>
    <property type="molecule type" value="Genomic_DNA"/>
</dbReference>
<evidence type="ECO:0000259" key="3">
    <source>
        <dbReference type="PROSITE" id="PS51186"/>
    </source>
</evidence>
<dbReference type="PANTHER" id="PTHR42919:SF8">
    <property type="entry name" value="N-ALPHA-ACETYLTRANSFERASE 50"/>
    <property type="match status" value="1"/>
</dbReference>
<evidence type="ECO:0000313" key="4">
    <source>
        <dbReference type="EMBL" id="GIG55323.1"/>
    </source>
</evidence>
<keyword evidence="1" id="KW-0808">Transferase</keyword>
<dbReference type="AlphaFoldDB" id="A0A919Q6Y2"/>
<dbReference type="GO" id="GO:0016747">
    <property type="term" value="F:acyltransferase activity, transferring groups other than amino-acyl groups"/>
    <property type="evidence" value="ECO:0007669"/>
    <property type="project" value="InterPro"/>
</dbReference>
<reference evidence="4" key="1">
    <citation type="submission" date="2021-01" db="EMBL/GenBank/DDBJ databases">
        <title>Whole genome shotgun sequence of Demequina activiva NBRC 110675.</title>
        <authorList>
            <person name="Komaki H."/>
            <person name="Tamura T."/>
        </authorList>
    </citation>
    <scope>NUCLEOTIDE SEQUENCE</scope>
    <source>
        <strain evidence="4">NBRC 110675</strain>
    </source>
</reference>
<dbReference type="RefSeq" id="WP_203656720.1">
    <property type="nucleotide sequence ID" value="NZ_BONR01000005.1"/>
</dbReference>
<dbReference type="GO" id="GO:0007064">
    <property type="term" value="P:mitotic sister chromatid cohesion"/>
    <property type="evidence" value="ECO:0007669"/>
    <property type="project" value="TreeGrafter"/>
</dbReference>
<dbReference type="InterPro" id="IPR051556">
    <property type="entry name" value="N-term/lysine_N-AcTrnsfr"/>
</dbReference>
<dbReference type="InterPro" id="IPR016181">
    <property type="entry name" value="Acyl_CoA_acyltransferase"/>
</dbReference>
<dbReference type="SUPFAM" id="SSF55729">
    <property type="entry name" value="Acyl-CoA N-acyltransferases (Nat)"/>
    <property type="match status" value="1"/>
</dbReference>
<dbReference type="Pfam" id="PF00583">
    <property type="entry name" value="Acetyltransf_1"/>
    <property type="match status" value="1"/>
</dbReference>
<protein>
    <recommendedName>
        <fullName evidence="3">N-acetyltransferase domain-containing protein</fullName>
    </recommendedName>
</protein>
<comment type="caution">
    <text evidence="4">The sequence shown here is derived from an EMBL/GenBank/DDBJ whole genome shotgun (WGS) entry which is preliminary data.</text>
</comment>
<dbReference type="PANTHER" id="PTHR42919">
    <property type="entry name" value="N-ALPHA-ACETYLTRANSFERASE"/>
    <property type="match status" value="1"/>
</dbReference>
<dbReference type="PROSITE" id="PS51186">
    <property type="entry name" value="GNAT"/>
    <property type="match status" value="1"/>
</dbReference>
<proteinExistence type="predicted"/>
<feature type="domain" description="N-acetyltransferase" evidence="3">
    <location>
        <begin position="17"/>
        <end position="157"/>
    </location>
</feature>
<sequence>MSEDQVRIDVVTADHVGELLTVRRAAFVTEAQLYNDPNIPALTQTLEELLVDLESEDVVTLGAWEGARLIGSIRVGIEGDKATIGRLAVTPDKQGQGIGTQLLFAVLGHLPESTKEVWVFTGQNSKHNIALYNKAGYEHQFDQVAGDLTYAYLKKVLEAGAIVDDDADNAVRGDN</sequence>
<dbReference type="Proteomes" id="UP000652354">
    <property type="component" value="Unassembled WGS sequence"/>
</dbReference>
<dbReference type="Gene3D" id="3.40.630.30">
    <property type="match status" value="1"/>
</dbReference>
<evidence type="ECO:0000256" key="2">
    <source>
        <dbReference type="ARBA" id="ARBA00023315"/>
    </source>
</evidence>
<organism evidence="4 5">
    <name type="scientific">Demequina activiva</name>
    <dbReference type="NCBI Taxonomy" id="1582364"/>
    <lineage>
        <taxon>Bacteria</taxon>
        <taxon>Bacillati</taxon>
        <taxon>Actinomycetota</taxon>
        <taxon>Actinomycetes</taxon>
        <taxon>Micrococcales</taxon>
        <taxon>Demequinaceae</taxon>
        <taxon>Demequina</taxon>
    </lineage>
</organism>
<evidence type="ECO:0000313" key="5">
    <source>
        <dbReference type="Proteomes" id="UP000652354"/>
    </source>
</evidence>
<keyword evidence="2" id="KW-0012">Acyltransferase</keyword>
<dbReference type="CDD" id="cd04301">
    <property type="entry name" value="NAT_SF"/>
    <property type="match status" value="1"/>
</dbReference>